<evidence type="ECO:0000256" key="5">
    <source>
        <dbReference type="RuleBase" id="RU004504"/>
    </source>
</evidence>
<evidence type="ECO:0000256" key="2">
    <source>
        <dbReference type="ARBA" id="ARBA00010447"/>
    </source>
</evidence>
<comment type="similarity">
    <text evidence="2">Belongs to the class-V pyridoxal-phosphate-dependent aminotransferase family. Csd subfamily.</text>
</comment>
<feature type="domain" description="Aminotransferase class V" evidence="6">
    <location>
        <begin position="296"/>
        <end position="421"/>
    </location>
</feature>
<dbReference type="SUPFAM" id="SSF53383">
    <property type="entry name" value="PLP-dependent transferases"/>
    <property type="match status" value="1"/>
</dbReference>
<feature type="domain" description="Aminotransferase class V" evidence="6">
    <location>
        <begin position="64"/>
        <end position="285"/>
    </location>
</feature>
<dbReference type="PROSITE" id="PS00595">
    <property type="entry name" value="AA_TRANSFER_CLASS_5"/>
    <property type="match status" value="1"/>
</dbReference>
<evidence type="ECO:0000256" key="3">
    <source>
        <dbReference type="ARBA" id="ARBA00022898"/>
    </source>
</evidence>
<dbReference type="InterPro" id="IPR015422">
    <property type="entry name" value="PyrdxlP-dep_Trfase_small"/>
</dbReference>
<dbReference type="Gene3D" id="3.40.640.10">
    <property type="entry name" value="Type I PLP-dependent aspartate aminotransferase-like (Major domain)"/>
    <property type="match status" value="1"/>
</dbReference>
<evidence type="ECO:0000259" key="6">
    <source>
        <dbReference type="Pfam" id="PF00266"/>
    </source>
</evidence>
<dbReference type="Gene3D" id="3.90.1150.10">
    <property type="entry name" value="Aspartate Aminotransferase, domain 1"/>
    <property type="match status" value="1"/>
</dbReference>
<sequence>MAAPRSALGVPGFAAGSAEACPVPGAGPADSAQHPDRVLAELGSWQREVRSQFPIFAEAAGEAYLDSAATAQKPQAVLDAVHRYLTTANANAGRGTYRWANETSALVERCRGRVRDLLADPDPERSGVHFTSGTTEALRRVALDWLVDTLADGDEIVVPAADHLANVSPWQEAREVLARRGVTVRLVEMPYEPSGDYDIAALAGLVGEHTRFVAVTHLHHVYGADMNVHRIRRLVGDDVVICLDAAQSVGHLPVSVADLDVDFVAFSGHKAMALPGIGVLWARNTRGPRYVHRGWEGTPNTAGLVSLQAAVDWFDVTGLDRIARWTVALGARLTDGLYRLPSIQVLGCQHSLALDSTVQRRHGLVTFRHPGISSADLGFVLAEHGLMVRANAHCQGPAGERESSVRVSLHAYNTVDEVDRLLAVLAQLDDSLTDATSYR</sequence>
<keyword evidence="3" id="KW-0663">Pyridoxal phosphate</keyword>
<reference evidence="7" key="1">
    <citation type="submission" date="2020-08" db="EMBL/GenBank/DDBJ databases">
        <title>A bifunctional nitrone conjugated secondary metabolite targeting the ribosome.</title>
        <authorList>
            <person name="Limbrick E.M."/>
            <person name="Graf M."/>
            <person name="Derewacz D.K."/>
            <person name="Nguyen F."/>
            <person name="Spraggins J.M."/>
            <person name="Wieland M."/>
            <person name="Ynigez-Gutierrez A.E."/>
            <person name="Reisman B.J."/>
            <person name="Zinshteyn B."/>
            <person name="McCulloch K."/>
            <person name="Iverson T.M."/>
            <person name="Green R."/>
            <person name="Wilson D.N."/>
            <person name="Bachmann B.O."/>
        </authorList>
    </citation>
    <scope>NUCLEOTIDE SEQUENCE</scope>
    <source>
        <strain evidence="7">Africana</strain>
    </source>
</reference>
<comment type="cofactor">
    <cofactor evidence="1 5">
        <name>pyridoxal 5'-phosphate</name>
        <dbReference type="ChEBI" id="CHEBI:597326"/>
    </cofactor>
</comment>
<evidence type="ECO:0000256" key="4">
    <source>
        <dbReference type="ARBA" id="ARBA00050776"/>
    </source>
</evidence>
<dbReference type="PANTHER" id="PTHR43586:SF8">
    <property type="entry name" value="CYSTEINE DESULFURASE 1, CHLOROPLASTIC"/>
    <property type="match status" value="1"/>
</dbReference>
<proteinExistence type="inferred from homology"/>
<dbReference type="InterPro" id="IPR015424">
    <property type="entry name" value="PyrdxlP-dep_Trfase"/>
</dbReference>
<dbReference type="GO" id="GO:0008483">
    <property type="term" value="F:transaminase activity"/>
    <property type="evidence" value="ECO:0007669"/>
    <property type="project" value="UniProtKB-KW"/>
</dbReference>
<organism evidence="7">
    <name type="scientific">Micromonospora carbonacea</name>
    <dbReference type="NCBI Taxonomy" id="47853"/>
    <lineage>
        <taxon>Bacteria</taxon>
        <taxon>Bacillati</taxon>
        <taxon>Actinomycetota</taxon>
        <taxon>Actinomycetes</taxon>
        <taxon>Micromonosporales</taxon>
        <taxon>Micromonosporaceae</taxon>
        <taxon>Micromonospora</taxon>
    </lineage>
</organism>
<protein>
    <submittedName>
        <fullName evidence="7">Aminotransferase class V-fold PLP-dependent enzyme</fullName>
    </submittedName>
</protein>
<name>A0A7D6C4C0_9ACTN</name>
<dbReference type="InterPro" id="IPR020578">
    <property type="entry name" value="Aminotrans_V_PyrdxlP_BS"/>
</dbReference>
<keyword evidence="7" id="KW-0032">Aminotransferase</keyword>
<dbReference type="InterPro" id="IPR000192">
    <property type="entry name" value="Aminotrans_V_dom"/>
</dbReference>
<dbReference type="PANTHER" id="PTHR43586">
    <property type="entry name" value="CYSTEINE DESULFURASE"/>
    <property type="match status" value="1"/>
</dbReference>
<accession>A0A7D6C4C0</accession>
<dbReference type="InterPro" id="IPR015421">
    <property type="entry name" value="PyrdxlP-dep_Trfase_major"/>
</dbReference>
<dbReference type="AlphaFoldDB" id="A0A7D6C4C0"/>
<evidence type="ECO:0000313" key="7">
    <source>
        <dbReference type="EMBL" id="QLJ96806.1"/>
    </source>
</evidence>
<gene>
    <name evidence="7" type="ORF">HZU44_18075</name>
</gene>
<dbReference type="GO" id="GO:0031071">
    <property type="term" value="F:cysteine desulfurase activity"/>
    <property type="evidence" value="ECO:0007669"/>
    <property type="project" value="UniProtKB-EC"/>
</dbReference>
<comment type="catalytic activity">
    <reaction evidence="4">
        <text>(sulfur carrier)-H + L-cysteine = (sulfur carrier)-SH + L-alanine</text>
        <dbReference type="Rhea" id="RHEA:43892"/>
        <dbReference type="Rhea" id="RHEA-COMP:14737"/>
        <dbReference type="Rhea" id="RHEA-COMP:14739"/>
        <dbReference type="ChEBI" id="CHEBI:29917"/>
        <dbReference type="ChEBI" id="CHEBI:35235"/>
        <dbReference type="ChEBI" id="CHEBI:57972"/>
        <dbReference type="ChEBI" id="CHEBI:64428"/>
        <dbReference type="EC" id="2.8.1.7"/>
    </reaction>
</comment>
<dbReference type="EMBL" id="CP058905">
    <property type="protein sequence ID" value="QLJ96806.1"/>
    <property type="molecule type" value="Genomic_DNA"/>
</dbReference>
<keyword evidence="7" id="KW-0808">Transferase</keyword>
<evidence type="ECO:0000256" key="1">
    <source>
        <dbReference type="ARBA" id="ARBA00001933"/>
    </source>
</evidence>
<dbReference type="Pfam" id="PF00266">
    <property type="entry name" value="Aminotran_5"/>
    <property type="match status" value="2"/>
</dbReference>